<evidence type="ECO:0000313" key="1">
    <source>
        <dbReference type="EMBL" id="KAF7365538.1"/>
    </source>
</evidence>
<keyword evidence="2" id="KW-1185">Reference proteome</keyword>
<dbReference type="Pfam" id="PF09471">
    <property type="entry name" value="Peptidase_M64"/>
    <property type="match status" value="1"/>
</dbReference>
<organism evidence="1 2">
    <name type="scientific">Mycena venus</name>
    <dbReference type="NCBI Taxonomy" id="2733690"/>
    <lineage>
        <taxon>Eukaryota</taxon>
        <taxon>Fungi</taxon>
        <taxon>Dikarya</taxon>
        <taxon>Basidiomycota</taxon>
        <taxon>Agaricomycotina</taxon>
        <taxon>Agaricomycetes</taxon>
        <taxon>Agaricomycetidae</taxon>
        <taxon>Agaricales</taxon>
        <taxon>Marasmiineae</taxon>
        <taxon>Mycenaceae</taxon>
        <taxon>Mycena</taxon>
    </lineage>
</organism>
<dbReference type="AlphaFoldDB" id="A0A8H6YQT0"/>
<name>A0A8H6YQT0_9AGAR</name>
<accession>A0A8H6YQT0</accession>
<dbReference type="GO" id="GO:0008237">
    <property type="term" value="F:metallopeptidase activity"/>
    <property type="evidence" value="ECO:0007669"/>
    <property type="project" value="InterPro"/>
</dbReference>
<dbReference type="InterPro" id="IPR019026">
    <property type="entry name" value="Peptidase_M64_IgA"/>
</dbReference>
<protein>
    <submittedName>
        <fullName evidence="1">Uncharacterized protein</fullName>
    </submittedName>
</protein>
<dbReference type="InterPro" id="IPR024079">
    <property type="entry name" value="MetalloPept_cat_dom_sf"/>
</dbReference>
<reference evidence="1" key="1">
    <citation type="submission" date="2020-05" db="EMBL/GenBank/DDBJ databases">
        <title>Mycena genomes resolve the evolution of fungal bioluminescence.</title>
        <authorList>
            <person name="Tsai I.J."/>
        </authorList>
    </citation>
    <scope>NUCLEOTIDE SEQUENCE</scope>
    <source>
        <strain evidence="1">CCC161011</strain>
    </source>
</reference>
<dbReference type="Gene3D" id="3.40.390.10">
    <property type="entry name" value="Collagenase (Catalytic Domain)"/>
    <property type="match status" value="1"/>
</dbReference>
<dbReference type="EMBL" id="JACAZI010000003">
    <property type="protein sequence ID" value="KAF7365538.1"/>
    <property type="molecule type" value="Genomic_DNA"/>
</dbReference>
<sequence>MNPTMSNSNWLHSLMKRKHDFRGQILPKDEFDGVPPPPLEILPLIVSGPSSNRVDLIFFADGYLQEERDKFFEDATRLADDISGNQTFNTVKPLLNFWAAFTPSKESGVGVGGKPKDTAFGLYRDGTELKRRVLRQTQSGWSSVFLPCPLMVLRGNDPLYGGLGGRFTVITPSIANVGEEYDGGYAYFGPNAHANLSEALPWAQWLTDPKNVRVERSVMPMQDYAWTLLNTSAPWSVTFVSSGTFCTPSRALLRIGGSPRRRICAWSSTGRDLEWAPRAGIGMDSFTLLNGEREPEAQMCNAEILEFGDESEFVSTPGHYSLYPTYSLKNQTTYRPTNEDCLMRQVTTPNFCKACIEGLWLALLRDVDLIDDIEASCLSSPPPSTTLALHLVPLAQFRAATVQSLEESYTITWTNLTDGQVLEELANKTEVQVGKGRYGIEVLYRTNEVRVDREGRLGGQEGGLVWVAVRRCSKTGEDVIELRPIYNGVQYTYSGAFQNV</sequence>
<gene>
    <name evidence="1" type="ORF">MVEN_00427000</name>
</gene>
<dbReference type="Proteomes" id="UP000620124">
    <property type="component" value="Unassembled WGS sequence"/>
</dbReference>
<comment type="caution">
    <text evidence="1">The sequence shown here is derived from an EMBL/GenBank/DDBJ whole genome shotgun (WGS) entry which is preliminary data.</text>
</comment>
<dbReference type="OrthoDB" id="2961863at2759"/>
<evidence type="ECO:0000313" key="2">
    <source>
        <dbReference type="Proteomes" id="UP000620124"/>
    </source>
</evidence>
<proteinExistence type="predicted"/>